<gene>
    <name evidence="1" type="ORF">METZ01_LOCUS201738</name>
</gene>
<dbReference type="Gene3D" id="3.10.450.50">
    <property type="match status" value="1"/>
</dbReference>
<protein>
    <recommendedName>
        <fullName evidence="2">DUF4440 domain-containing protein</fullName>
    </recommendedName>
</protein>
<sequence>MKRLLLIPLVFFVLSCSKDNANEIDAIKQILTTQQICWNNGDIDGFMLGYWNSEKFKFSWVNGTEYGWENALEKYKISYPTKESMGEFSFEILDVKLTSDTTAVLDGEWELIRKNDNPKGSFILKFQKIENNWLIISDYTTDG</sequence>
<name>A0A382EFN5_9ZZZZ</name>
<evidence type="ECO:0000313" key="1">
    <source>
        <dbReference type="EMBL" id="SVB48884.1"/>
    </source>
</evidence>
<accession>A0A382EFN5</accession>
<dbReference type="InterPro" id="IPR032710">
    <property type="entry name" value="NTF2-like_dom_sf"/>
</dbReference>
<dbReference type="SUPFAM" id="SSF54427">
    <property type="entry name" value="NTF2-like"/>
    <property type="match status" value="1"/>
</dbReference>
<proteinExistence type="predicted"/>
<evidence type="ECO:0008006" key="2">
    <source>
        <dbReference type="Google" id="ProtNLM"/>
    </source>
</evidence>
<organism evidence="1">
    <name type="scientific">marine metagenome</name>
    <dbReference type="NCBI Taxonomy" id="408172"/>
    <lineage>
        <taxon>unclassified sequences</taxon>
        <taxon>metagenomes</taxon>
        <taxon>ecological metagenomes</taxon>
    </lineage>
</organism>
<dbReference type="EMBL" id="UINC01044023">
    <property type="protein sequence ID" value="SVB48884.1"/>
    <property type="molecule type" value="Genomic_DNA"/>
</dbReference>
<reference evidence="1" key="1">
    <citation type="submission" date="2018-05" db="EMBL/GenBank/DDBJ databases">
        <authorList>
            <person name="Lanie J.A."/>
            <person name="Ng W.-L."/>
            <person name="Kazmierczak K.M."/>
            <person name="Andrzejewski T.M."/>
            <person name="Davidsen T.M."/>
            <person name="Wayne K.J."/>
            <person name="Tettelin H."/>
            <person name="Glass J.I."/>
            <person name="Rusch D."/>
            <person name="Podicherti R."/>
            <person name="Tsui H.-C.T."/>
            <person name="Winkler M.E."/>
        </authorList>
    </citation>
    <scope>NUCLEOTIDE SEQUENCE</scope>
</reference>
<dbReference type="AlphaFoldDB" id="A0A382EFN5"/>
<dbReference type="PROSITE" id="PS51257">
    <property type="entry name" value="PROKAR_LIPOPROTEIN"/>
    <property type="match status" value="1"/>
</dbReference>